<dbReference type="PANTHER" id="PTHR38682">
    <property type="entry name" value="V-TYPE ATP SYNTHASE SUBUNIT C"/>
    <property type="match status" value="1"/>
</dbReference>
<dbReference type="InterPro" id="IPR036079">
    <property type="entry name" value="ATPase_csu/dsu_sf"/>
</dbReference>
<keyword evidence="5" id="KW-1185">Reference proteome</keyword>
<keyword evidence="3" id="KW-0406">Ion transport</keyword>
<dbReference type="Gene3D" id="1.10.132.50">
    <property type="entry name" value="ATP synthase (C/AC39) subunit, domain 3"/>
    <property type="match status" value="1"/>
</dbReference>
<dbReference type="InterPro" id="IPR050873">
    <property type="entry name" value="V-ATPase_V0D/AC39_subunit"/>
</dbReference>
<reference evidence="4 5" key="1">
    <citation type="submission" date="2016-11" db="EMBL/GenBank/DDBJ databases">
        <authorList>
            <person name="Jaros S."/>
            <person name="Januszkiewicz K."/>
            <person name="Wedrychowicz H."/>
        </authorList>
    </citation>
    <scope>NUCLEOTIDE SEQUENCE [LARGE SCALE GENOMIC DNA]</scope>
    <source>
        <strain evidence="4 5">DSM 17459</strain>
    </source>
</reference>
<evidence type="ECO:0000313" key="5">
    <source>
        <dbReference type="Proteomes" id="UP000184245"/>
    </source>
</evidence>
<dbReference type="InterPro" id="IPR035067">
    <property type="entry name" value="V-type_ATPase_csu/dsu"/>
</dbReference>
<accession>A0A1M5CCU4</accession>
<dbReference type="Proteomes" id="UP000184245">
    <property type="component" value="Unassembled WGS sequence"/>
</dbReference>
<dbReference type="OrthoDB" id="1653at2"/>
<evidence type="ECO:0000256" key="2">
    <source>
        <dbReference type="ARBA" id="ARBA00022448"/>
    </source>
</evidence>
<evidence type="ECO:0000256" key="3">
    <source>
        <dbReference type="ARBA" id="ARBA00023065"/>
    </source>
</evidence>
<dbReference type="InterPro" id="IPR002843">
    <property type="entry name" value="ATPase_V0-cplx_csu/dsu"/>
</dbReference>
<dbReference type="RefSeq" id="WP_072854615.1">
    <property type="nucleotide sequence ID" value="NZ_FQVI01000038.1"/>
</dbReference>
<evidence type="ECO:0000313" key="4">
    <source>
        <dbReference type="EMBL" id="SHF52584.1"/>
    </source>
</evidence>
<organism evidence="4 5">
    <name type="scientific">Lactonifactor longoviformis DSM 17459</name>
    <dbReference type="NCBI Taxonomy" id="1122155"/>
    <lineage>
        <taxon>Bacteria</taxon>
        <taxon>Bacillati</taxon>
        <taxon>Bacillota</taxon>
        <taxon>Clostridia</taxon>
        <taxon>Eubacteriales</taxon>
        <taxon>Clostridiaceae</taxon>
        <taxon>Lactonifactor</taxon>
    </lineage>
</organism>
<dbReference type="PANTHER" id="PTHR38682:SF1">
    <property type="entry name" value="V-TYPE ATP SYNTHASE SUBUNIT C"/>
    <property type="match status" value="1"/>
</dbReference>
<dbReference type="AlphaFoldDB" id="A0A1M5CCU4"/>
<gene>
    <name evidence="4" type="ORF">SAMN02745158_04088</name>
</gene>
<dbReference type="InterPro" id="IPR044911">
    <property type="entry name" value="V-type_ATPase_csu/dsu_dom_3"/>
</dbReference>
<proteinExistence type="inferred from homology"/>
<comment type="similarity">
    <text evidence="1">Belongs to the V-ATPase V0D/AC39 subunit family.</text>
</comment>
<dbReference type="GO" id="GO:0046961">
    <property type="term" value="F:proton-transporting ATPase activity, rotational mechanism"/>
    <property type="evidence" value="ECO:0007669"/>
    <property type="project" value="InterPro"/>
</dbReference>
<name>A0A1M5CCU4_9CLOT</name>
<protein>
    <submittedName>
        <fullName evidence="4">V/A-type H+-transporting ATPase subunit C</fullName>
    </submittedName>
</protein>
<dbReference type="STRING" id="1122155.SAMN02745158_04088"/>
<dbReference type="SUPFAM" id="SSF103486">
    <property type="entry name" value="V-type ATP synthase subunit C"/>
    <property type="match status" value="1"/>
</dbReference>
<dbReference type="Gene3D" id="1.20.1690.10">
    <property type="entry name" value="V-type ATP synthase subunit C domain"/>
    <property type="match status" value="2"/>
</dbReference>
<keyword evidence="2" id="KW-0813">Transport</keyword>
<dbReference type="EMBL" id="FQVI01000038">
    <property type="protein sequence ID" value="SHF52584.1"/>
    <property type="molecule type" value="Genomic_DNA"/>
</dbReference>
<evidence type="ECO:0000256" key="1">
    <source>
        <dbReference type="ARBA" id="ARBA00006709"/>
    </source>
</evidence>
<dbReference type="Pfam" id="PF01992">
    <property type="entry name" value="vATP-synt_AC39"/>
    <property type="match status" value="1"/>
</dbReference>
<sequence>MSDIDFTYAVARTRALEVHLFSASTIEQLLACTTYEECLDYLLEKGWGDDDTPRDAESILSREREKAWETVRELAPDMSMFDVLFYPNLFHNLKAAIKEVCTSETNAHIFYEDSPISGEQMMEIIREKDFGRLPQSMVRAAQDAYDTLLHTRDGQLCDVIVDKAALDAIYAAGKAAEDDIIRDYAESVVAVADIKIAVRAQKTAKTAEFMKRAMADCSTISVNDLIRAAGSSMEAIQEYLSGTVYAAGAKALEESTSAFERWCDNRIIETIKPQKYNSDSVGPIFAYAIARENEIKTVRIVLTGKQNDLPVDSIRERVREMYV</sequence>